<name>A0ABY7CXX1_9BASI</name>
<evidence type="ECO:0000313" key="2">
    <source>
        <dbReference type="EMBL" id="WAQ87567.1"/>
    </source>
</evidence>
<dbReference type="RefSeq" id="XP_053023122.1">
    <property type="nucleotide sequence ID" value="XM_053171905.1"/>
</dbReference>
<evidence type="ECO:0000313" key="3">
    <source>
        <dbReference type="Proteomes" id="UP001164743"/>
    </source>
</evidence>
<protein>
    <submittedName>
        <fullName evidence="2">Uncharacterized protein</fullName>
    </submittedName>
</protein>
<keyword evidence="3" id="KW-1185">Reference proteome</keyword>
<dbReference type="EMBL" id="CP110428">
    <property type="protein sequence ID" value="WAQ87567.1"/>
    <property type="molecule type" value="Genomic_DNA"/>
</dbReference>
<reference evidence="2" key="1">
    <citation type="submission" date="2022-10" db="EMBL/GenBank/DDBJ databases">
        <title>Puccinia triticina Genome sequencing and assembly.</title>
        <authorList>
            <person name="Li C."/>
        </authorList>
    </citation>
    <scope>NUCLEOTIDE SEQUENCE</scope>
    <source>
        <strain evidence="2">Pt15</strain>
    </source>
</reference>
<organism evidence="2 3">
    <name type="scientific">Puccinia triticina</name>
    <dbReference type="NCBI Taxonomy" id="208348"/>
    <lineage>
        <taxon>Eukaryota</taxon>
        <taxon>Fungi</taxon>
        <taxon>Dikarya</taxon>
        <taxon>Basidiomycota</taxon>
        <taxon>Pucciniomycotina</taxon>
        <taxon>Pucciniomycetes</taxon>
        <taxon>Pucciniales</taxon>
        <taxon>Pucciniaceae</taxon>
        <taxon>Puccinia</taxon>
    </lineage>
</organism>
<dbReference type="GeneID" id="77812800"/>
<sequence>MALALNENARRERTRIFDITHASDALHSNDIGEHSGCNLSVEETKRIKAWIVKVEKELISPTFKRHFLILHPAEVDADYASGRRNVLTNYKHPFTAVYTFNARERLLRIILGLEMVFEEASSIIEREIRQWADETQSHSIFLSAEMSLNLMDYQLFRLSLSDMVWFGLQRSSRDAKQLNFGEIAQIMSILWEKHPNPSIQYGPIEWTPSLTRHYPLKNEGTEVPRKRRFLPELESRINAFQDISADGNEREASRGKAPDEEENSSKQHVPDEGENSSQQHVSLPSQPHGSSPSQPHGSSPSQQHGSPPSQQHGSSPSQQHGSPPSQQHGSSPSQQHESSPSQQHGSSLESLLNYFAWEAEQDFDSYVMDTTSSSSHWDSGPSRTDALPNWSAELEKLLFDD</sequence>
<feature type="region of interest" description="Disordered" evidence="1">
    <location>
        <begin position="240"/>
        <end position="347"/>
    </location>
</feature>
<feature type="compositionally biased region" description="Low complexity" evidence="1">
    <location>
        <begin position="284"/>
        <end position="347"/>
    </location>
</feature>
<feature type="compositionally biased region" description="Basic and acidic residues" evidence="1">
    <location>
        <begin position="247"/>
        <end position="271"/>
    </location>
</feature>
<proteinExistence type="predicted"/>
<evidence type="ECO:0000256" key="1">
    <source>
        <dbReference type="SAM" id="MobiDB-lite"/>
    </source>
</evidence>
<dbReference type="Proteomes" id="UP001164743">
    <property type="component" value="Chromosome 8A"/>
</dbReference>
<gene>
    <name evidence="2" type="ORF">PtA15_8A471</name>
</gene>
<accession>A0ABY7CXX1</accession>